<proteinExistence type="predicted"/>
<protein>
    <submittedName>
        <fullName evidence="2">Uncharacterized protein</fullName>
    </submittedName>
</protein>
<name>A0A6A6R7V6_9PEZI</name>
<organism evidence="2 3">
    <name type="scientific">Lophium mytilinum</name>
    <dbReference type="NCBI Taxonomy" id="390894"/>
    <lineage>
        <taxon>Eukaryota</taxon>
        <taxon>Fungi</taxon>
        <taxon>Dikarya</taxon>
        <taxon>Ascomycota</taxon>
        <taxon>Pezizomycotina</taxon>
        <taxon>Dothideomycetes</taxon>
        <taxon>Pleosporomycetidae</taxon>
        <taxon>Mytilinidiales</taxon>
        <taxon>Mytilinidiaceae</taxon>
        <taxon>Lophium</taxon>
    </lineage>
</organism>
<gene>
    <name evidence="2" type="ORF">BU16DRAFT_247486</name>
</gene>
<sequence>MPSRSPPRGFLRVQLPTSHRLILAHAVNEALYQSRTAIVTSASRELPSIRTSLGHAYCVPLSPRTITTLAPSRSKSVSDSRLDLLPSSSYTHRQLRSSRHHTSHHALLPSVHPINTSFTFRIAIIPFKMSPSTTPTSTPVKPAAATTPKTIPAEEAAGTTAQVSTASAAAGTKRKASDSPPDASKVRDAIFAMKPQRVARHNDSPPAKRPKIKNGADARHYSRLAQEVEDAKDRKRMDEEDEKKKQERNKKCRERYARKQEEKRAATKTKIAEKTKEKGKAGEKGDEKTGETEDEKKDSTSQKHCKPSSPNHRSDPPSTRSSKSPPPARKVPAMKSASKTQATSKRKVPAPQPSSKPQGITKRKASTPKPSSSTQSIAEPFKKTINTAKTWFKSGKPGMSAELLARGFDWFTPAYCAKKNGTDLVNFLLKDDVTPQLKIEEKIREKSYLSVSCENLQAKLAERRKDPAAFRKELEDYTVRRPYGDEGWVKWMSSGQDCRKKLARLCAALDWLDAARALQIELEE</sequence>
<reference evidence="2" key="1">
    <citation type="journal article" date="2020" name="Stud. Mycol.">
        <title>101 Dothideomycetes genomes: a test case for predicting lifestyles and emergence of pathogens.</title>
        <authorList>
            <person name="Haridas S."/>
            <person name="Albert R."/>
            <person name="Binder M."/>
            <person name="Bloem J."/>
            <person name="Labutti K."/>
            <person name="Salamov A."/>
            <person name="Andreopoulos B."/>
            <person name="Baker S."/>
            <person name="Barry K."/>
            <person name="Bills G."/>
            <person name="Bluhm B."/>
            <person name="Cannon C."/>
            <person name="Castanera R."/>
            <person name="Culley D."/>
            <person name="Daum C."/>
            <person name="Ezra D."/>
            <person name="Gonzalez J."/>
            <person name="Henrissat B."/>
            <person name="Kuo A."/>
            <person name="Liang C."/>
            <person name="Lipzen A."/>
            <person name="Lutzoni F."/>
            <person name="Magnuson J."/>
            <person name="Mondo S."/>
            <person name="Nolan M."/>
            <person name="Ohm R."/>
            <person name="Pangilinan J."/>
            <person name="Park H.-J."/>
            <person name="Ramirez L."/>
            <person name="Alfaro M."/>
            <person name="Sun H."/>
            <person name="Tritt A."/>
            <person name="Yoshinaga Y."/>
            <person name="Zwiers L.-H."/>
            <person name="Turgeon B."/>
            <person name="Goodwin S."/>
            <person name="Spatafora J."/>
            <person name="Crous P."/>
            <person name="Grigoriev I."/>
        </authorList>
    </citation>
    <scope>NUCLEOTIDE SEQUENCE</scope>
    <source>
        <strain evidence="2">CBS 269.34</strain>
    </source>
</reference>
<evidence type="ECO:0000313" key="2">
    <source>
        <dbReference type="EMBL" id="KAF2500462.1"/>
    </source>
</evidence>
<feature type="compositionally biased region" description="Polar residues" evidence="1">
    <location>
        <begin position="368"/>
        <end position="377"/>
    </location>
</feature>
<feature type="compositionally biased region" description="Basic and acidic residues" evidence="1">
    <location>
        <begin position="254"/>
        <end position="301"/>
    </location>
</feature>
<evidence type="ECO:0000313" key="3">
    <source>
        <dbReference type="Proteomes" id="UP000799750"/>
    </source>
</evidence>
<dbReference type="OrthoDB" id="10480622at2759"/>
<dbReference type="AlphaFoldDB" id="A0A6A6R7V6"/>
<evidence type="ECO:0000256" key="1">
    <source>
        <dbReference type="SAM" id="MobiDB-lite"/>
    </source>
</evidence>
<feature type="compositionally biased region" description="Basic and acidic residues" evidence="1">
    <location>
        <begin position="229"/>
        <end position="245"/>
    </location>
</feature>
<feature type="region of interest" description="Disordered" evidence="1">
    <location>
        <begin position="131"/>
        <end position="380"/>
    </location>
</feature>
<accession>A0A6A6R7V6</accession>
<feature type="compositionally biased region" description="Low complexity" evidence="1">
    <location>
        <begin position="131"/>
        <end position="171"/>
    </location>
</feature>
<dbReference type="EMBL" id="MU004183">
    <property type="protein sequence ID" value="KAF2500462.1"/>
    <property type="molecule type" value="Genomic_DNA"/>
</dbReference>
<dbReference type="Proteomes" id="UP000799750">
    <property type="component" value="Unassembled WGS sequence"/>
</dbReference>
<keyword evidence="3" id="KW-1185">Reference proteome</keyword>